<dbReference type="InterPro" id="IPR007712">
    <property type="entry name" value="RelE/ParE_toxin"/>
</dbReference>
<dbReference type="Pfam" id="PF05016">
    <property type="entry name" value="ParE_toxin"/>
    <property type="match status" value="1"/>
</dbReference>
<evidence type="ECO:0000313" key="2">
    <source>
        <dbReference type="EMBL" id="WKK80437.2"/>
    </source>
</evidence>
<dbReference type="InterPro" id="IPR035093">
    <property type="entry name" value="RelE/ParE_toxin_dom_sf"/>
</dbReference>
<dbReference type="EMBL" id="CP129968">
    <property type="protein sequence ID" value="WKK80437.2"/>
    <property type="molecule type" value="Genomic_DNA"/>
</dbReference>
<reference evidence="2" key="1">
    <citation type="submission" date="2023-08" db="EMBL/GenBank/DDBJ databases">
        <title>Comparative genomics and taxonomic characterization of three novel marine species of genus Marivirga.</title>
        <authorList>
            <person name="Muhammad N."/>
            <person name="Kim S.-G."/>
        </authorList>
    </citation>
    <scope>NUCLEOTIDE SEQUENCE</scope>
    <source>
        <strain evidence="2">BKB1-2</strain>
    </source>
</reference>
<evidence type="ECO:0000256" key="1">
    <source>
        <dbReference type="ARBA" id="ARBA00022649"/>
    </source>
</evidence>
<dbReference type="Gene3D" id="3.30.2310.20">
    <property type="entry name" value="RelE-like"/>
    <property type="match status" value="1"/>
</dbReference>
<gene>
    <name evidence="2" type="ORF">QYS47_25320</name>
</gene>
<dbReference type="RefSeq" id="WP_322346134.1">
    <property type="nucleotide sequence ID" value="NZ_CP129968.2"/>
</dbReference>
<proteinExistence type="predicted"/>
<accession>A0AA49GDL1</accession>
<dbReference type="Proteomes" id="UP001232019">
    <property type="component" value="Chromosome"/>
</dbReference>
<dbReference type="KEGG" id="marp:QYS47_25320"/>
<organism evidence="2">
    <name type="scientific">Marivirga arenosa</name>
    <dbReference type="NCBI Taxonomy" id="3059076"/>
    <lineage>
        <taxon>Bacteria</taxon>
        <taxon>Pseudomonadati</taxon>
        <taxon>Bacteroidota</taxon>
        <taxon>Cytophagia</taxon>
        <taxon>Cytophagales</taxon>
        <taxon>Marivirgaceae</taxon>
        <taxon>Marivirga</taxon>
    </lineage>
</organism>
<protein>
    <submittedName>
        <fullName evidence="2">Type II toxin-antitoxin system RelE/ParE family toxin</fullName>
    </submittedName>
</protein>
<sequence length="96" mass="11250">MNYTLVIKEEAADEISDAFTWYEDRKEGLGSEFVSSLEKHLARITKKPLLYPISSKEERVAVMKRFPYKIVYGIEEKSVIIYAVFHTSRNPKDLYK</sequence>
<keyword evidence="1" id="KW-1277">Toxin-antitoxin system</keyword>
<dbReference type="AlphaFoldDB" id="A0AA49GDL1"/>
<name>A0AA49GDL1_9BACT</name>